<dbReference type="PROSITE" id="PS01095">
    <property type="entry name" value="GH18_1"/>
    <property type="match status" value="1"/>
</dbReference>
<keyword evidence="7" id="KW-0624">Polysaccharide degradation</keyword>
<dbReference type="SUPFAM" id="SSF51445">
    <property type="entry name" value="(Trans)glycosidases"/>
    <property type="match status" value="1"/>
</dbReference>
<dbReference type="InterPro" id="IPR011583">
    <property type="entry name" value="Chitinase_II/V-like_cat"/>
</dbReference>
<comment type="caution">
    <text evidence="8">Lacks conserved residue(s) required for the propagation of feature annotation.</text>
</comment>
<keyword evidence="4" id="KW-0146">Chitin degradation</keyword>
<sequence>MRLSSALGLAPGALAVLLHSVLLLRIPGILLVASNAGITSVHAQNMPTNSTSLPIGSCTPDIPCSNGACCNGKSGFCGFGSKFCGTDVCTSNCNAKAECGVDAPPENTTCPLNVCCSQFGFCGTTTDFCGDGCQSNCGAPPIPSCGTNQESALNKRIGYYEGWGNGRSCMSYPPEKISAESLTHINFAFALISNTFQVIEMTKGDSDLWKRTTALKKRNPTLKVFLSIGGWTFNDPPTSHIFSNLAASTSNTNTFISSLLKVFETYGFDGVDIDWEYPVADDRGGIPADKKNYVTFMAALKKAFGGKYGLTFTAPSSYWYLQNFDLPGLLKSADWVNVMTYDLHGTWL</sequence>
<keyword evidence="6 9" id="KW-0326">Glycosidase</keyword>
<evidence type="ECO:0000256" key="3">
    <source>
        <dbReference type="ARBA" id="ARBA00022801"/>
    </source>
</evidence>
<dbReference type="GO" id="GO:0008843">
    <property type="term" value="F:endochitinase activity"/>
    <property type="evidence" value="ECO:0007669"/>
    <property type="project" value="UniProtKB-EC"/>
</dbReference>
<dbReference type="PANTHER" id="PTHR47700:SF2">
    <property type="entry name" value="CHITINASE"/>
    <property type="match status" value="1"/>
</dbReference>
<dbReference type="InterPro" id="IPR017853">
    <property type="entry name" value="GH"/>
</dbReference>
<evidence type="ECO:0000256" key="6">
    <source>
        <dbReference type="ARBA" id="ARBA00023295"/>
    </source>
</evidence>
<dbReference type="SMART" id="SM00636">
    <property type="entry name" value="Glyco_18"/>
    <property type="match status" value="1"/>
</dbReference>
<evidence type="ECO:0000259" key="11">
    <source>
        <dbReference type="PROSITE" id="PS50941"/>
    </source>
</evidence>
<evidence type="ECO:0000256" key="2">
    <source>
        <dbReference type="ARBA" id="ARBA00022669"/>
    </source>
</evidence>
<dbReference type="CDD" id="cd00035">
    <property type="entry name" value="ChtBD1"/>
    <property type="match status" value="1"/>
</dbReference>
<dbReference type="AlphaFoldDB" id="A0A8H6W9D9"/>
<feature type="domain" description="Chitin-binding type-1" evidence="11">
    <location>
        <begin position="96"/>
        <end position="139"/>
    </location>
</feature>
<dbReference type="GO" id="GO:0000272">
    <property type="term" value="P:polysaccharide catabolic process"/>
    <property type="evidence" value="ECO:0007669"/>
    <property type="project" value="UniProtKB-KW"/>
</dbReference>
<dbReference type="PROSITE" id="PS50941">
    <property type="entry name" value="CHIT_BIND_I_2"/>
    <property type="match status" value="1"/>
</dbReference>
<evidence type="ECO:0000256" key="1">
    <source>
        <dbReference type="ARBA" id="ARBA00000822"/>
    </source>
</evidence>
<comment type="catalytic activity">
    <reaction evidence="1">
        <text>Random endo-hydrolysis of N-acetyl-beta-D-glucosaminide (1-&gt;4)-beta-linkages in chitin and chitodextrins.</text>
        <dbReference type="EC" id="3.2.1.14"/>
    </reaction>
</comment>
<dbReference type="PROSITE" id="PS51910">
    <property type="entry name" value="GH18_2"/>
    <property type="match status" value="1"/>
</dbReference>
<evidence type="ECO:0000256" key="7">
    <source>
        <dbReference type="ARBA" id="ARBA00023326"/>
    </source>
</evidence>
<evidence type="ECO:0000313" key="13">
    <source>
        <dbReference type="EMBL" id="KAF7304029.1"/>
    </source>
</evidence>
<evidence type="ECO:0000313" key="14">
    <source>
        <dbReference type="Proteomes" id="UP000636479"/>
    </source>
</evidence>
<organism evidence="13 14">
    <name type="scientific">Mycena indigotica</name>
    <dbReference type="NCBI Taxonomy" id="2126181"/>
    <lineage>
        <taxon>Eukaryota</taxon>
        <taxon>Fungi</taxon>
        <taxon>Dikarya</taxon>
        <taxon>Basidiomycota</taxon>
        <taxon>Agaricomycotina</taxon>
        <taxon>Agaricomycetes</taxon>
        <taxon>Agaricomycetidae</taxon>
        <taxon>Agaricales</taxon>
        <taxon>Marasmiineae</taxon>
        <taxon>Mycenaceae</taxon>
        <taxon>Mycena</taxon>
    </lineage>
</organism>
<keyword evidence="2 8" id="KW-0147">Chitin-binding</keyword>
<keyword evidence="14" id="KW-1185">Reference proteome</keyword>
<evidence type="ECO:0000256" key="9">
    <source>
        <dbReference type="RuleBase" id="RU000489"/>
    </source>
</evidence>
<evidence type="ECO:0000256" key="8">
    <source>
        <dbReference type="PROSITE-ProRule" id="PRU00261"/>
    </source>
</evidence>
<keyword evidence="5" id="KW-0119">Carbohydrate metabolism</keyword>
<dbReference type="InterPro" id="IPR018371">
    <property type="entry name" value="Chitin-binding_1_CS"/>
</dbReference>
<comment type="similarity">
    <text evidence="10">Belongs to the glycosyl hydrolase 18 family.</text>
</comment>
<dbReference type="GO" id="GO:0006032">
    <property type="term" value="P:chitin catabolic process"/>
    <property type="evidence" value="ECO:0007669"/>
    <property type="project" value="UniProtKB-KW"/>
</dbReference>
<name>A0A8H6W9D9_9AGAR</name>
<protein>
    <recommendedName>
        <fullName evidence="15">Chitinase</fullName>
    </recommendedName>
</protein>
<dbReference type="PANTHER" id="PTHR47700">
    <property type="entry name" value="V CHITINASE, PUTATIVE (AFU_ORTHOLOGUE AFUA_6G13720)-RELATED"/>
    <property type="match status" value="1"/>
</dbReference>
<reference evidence="13" key="1">
    <citation type="submission" date="2020-05" db="EMBL/GenBank/DDBJ databases">
        <title>Mycena genomes resolve the evolution of fungal bioluminescence.</title>
        <authorList>
            <person name="Tsai I.J."/>
        </authorList>
    </citation>
    <scope>NUCLEOTIDE SEQUENCE</scope>
    <source>
        <strain evidence="13">171206Taipei</strain>
    </source>
</reference>
<dbReference type="RefSeq" id="XP_037221001.1">
    <property type="nucleotide sequence ID" value="XM_037363080.1"/>
</dbReference>
<proteinExistence type="inferred from homology"/>
<feature type="disulfide bond" evidence="8">
    <location>
        <begin position="115"/>
        <end position="129"/>
    </location>
</feature>
<dbReference type="InterPro" id="IPR001579">
    <property type="entry name" value="Glyco_hydro_18_chit_AS"/>
</dbReference>
<evidence type="ECO:0000259" key="12">
    <source>
        <dbReference type="PROSITE" id="PS51910"/>
    </source>
</evidence>
<dbReference type="OrthoDB" id="73875at2759"/>
<dbReference type="SMART" id="SM00270">
    <property type="entry name" value="ChtBD1"/>
    <property type="match status" value="2"/>
</dbReference>
<dbReference type="Proteomes" id="UP000636479">
    <property type="component" value="Unassembled WGS sequence"/>
</dbReference>
<dbReference type="PROSITE" id="PS00026">
    <property type="entry name" value="CHIT_BIND_I_1"/>
    <property type="match status" value="1"/>
</dbReference>
<feature type="disulfide bond" evidence="8">
    <location>
        <begin position="110"/>
        <end position="122"/>
    </location>
</feature>
<accession>A0A8H6W9D9</accession>
<dbReference type="InterPro" id="IPR053214">
    <property type="entry name" value="LysM12-like"/>
</dbReference>
<evidence type="ECO:0000256" key="4">
    <source>
        <dbReference type="ARBA" id="ARBA00023024"/>
    </source>
</evidence>
<dbReference type="InterPro" id="IPR001223">
    <property type="entry name" value="Glyco_hydro18_cat"/>
</dbReference>
<dbReference type="SUPFAM" id="SSF57016">
    <property type="entry name" value="Plant lectins/antimicrobial peptides"/>
    <property type="match status" value="1"/>
</dbReference>
<evidence type="ECO:0008006" key="15">
    <source>
        <dbReference type="Google" id="ProtNLM"/>
    </source>
</evidence>
<dbReference type="Pfam" id="PF00704">
    <property type="entry name" value="Glyco_hydro_18"/>
    <property type="match status" value="1"/>
</dbReference>
<dbReference type="EMBL" id="JACAZF010000005">
    <property type="protein sequence ID" value="KAF7304029.1"/>
    <property type="molecule type" value="Genomic_DNA"/>
</dbReference>
<evidence type="ECO:0000256" key="5">
    <source>
        <dbReference type="ARBA" id="ARBA00023277"/>
    </source>
</evidence>
<dbReference type="InterPro" id="IPR001002">
    <property type="entry name" value="Chitin-bd_1"/>
</dbReference>
<dbReference type="InterPro" id="IPR036861">
    <property type="entry name" value="Endochitinase-like_sf"/>
</dbReference>
<dbReference type="Gene3D" id="3.20.20.80">
    <property type="entry name" value="Glycosidases"/>
    <property type="match status" value="1"/>
</dbReference>
<gene>
    <name evidence="13" type="ORF">MIND_00634200</name>
</gene>
<dbReference type="Gene3D" id="3.30.60.10">
    <property type="entry name" value="Endochitinase-like"/>
    <property type="match status" value="1"/>
</dbReference>
<keyword evidence="8" id="KW-1015">Disulfide bond</keyword>
<evidence type="ECO:0000256" key="10">
    <source>
        <dbReference type="RuleBase" id="RU004453"/>
    </source>
</evidence>
<dbReference type="GeneID" id="59345596"/>
<keyword evidence="3 9" id="KW-0378">Hydrolase</keyword>
<dbReference type="Pfam" id="PF00187">
    <property type="entry name" value="Chitin_bind_1"/>
    <property type="match status" value="1"/>
</dbReference>
<dbReference type="GO" id="GO:0008061">
    <property type="term" value="F:chitin binding"/>
    <property type="evidence" value="ECO:0007669"/>
    <property type="project" value="UniProtKB-UniRule"/>
</dbReference>
<feature type="disulfide bond" evidence="8">
    <location>
        <begin position="133"/>
        <end position="137"/>
    </location>
</feature>
<feature type="domain" description="GH18" evidence="12">
    <location>
        <begin position="154"/>
        <end position="348"/>
    </location>
</feature>
<comment type="caution">
    <text evidence="13">The sequence shown here is derived from an EMBL/GenBank/DDBJ whole genome shotgun (WGS) entry which is preliminary data.</text>
</comment>